<dbReference type="InterPro" id="IPR027417">
    <property type="entry name" value="P-loop_NTPase"/>
</dbReference>
<dbReference type="Gene3D" id="3.40.50.300">
    <property type="entry name" value="P-loop containing nucleotide triphosphate hydrolases"/>
    <property type="match status" value="1"/>
</dbReference>
<dbReference type="SMART" id="SM00490">
    <property type="entry name" value="HELICc"/>
    <property type="match status" value="1"/>
</dbReference>
<evidence type="ECO:0000256" key="7">
    <source>
        <dbReference type="ARBA" id="ARBA00023054"/>
    </source>
</evidence>
<dbReference type="FunFam" id="3.40.50.10810:FF:000015">
    <property type="entry name" value="lymphoid-specific helicase isoform X1"/>
    <property type="match status" value="1"/>
</dbReference>
<dbReference type="AlphaFoldDB" id="A0A1R1XXV9"/>
<feature type="compositionally biased region" description="Basic residues" evidence="9">
    <location>
        <begin position="111"/>
        <end position="121"/>
    </location>
</feature>
<dbReference type="GO" id="GO:0004386">
    <property type="term" value="F:helicase activity"/>
    <property type="evidence" value="ECO:0007669"/>
    <property type="project" value="UniProtKB-KW"/>
</dbReference>
<feature type="domain" description="Helicase ATP-binding" evidence="10">
    <location>
        <begin position="192"/>
        <end position="359"/>
    </location>
</feature>
<dbReference type="CDD" id="cd18793">
    <property type="entry name" value="SF2_C_SNF"/>
    <property type="match status" value="1"/>
</dbReference>
<evidence type="ECO:0000256" key="3">
    <source>
        <dbReference type="ARBA" id="ARBA00022741"/>
    </source>
</evidence>
<comment type="caution">
    <text evidence="12">The sequence shown here is derived from an EMBL/GenBank/DDBJ whole genome shotgun (WGS) entry which is preliminary data.</text>
</comment>
<dbReference type="OrthoDB" id="5857104at2759"/>
<dbReference type="Pfam" id="PF00176">
    <property type="entry name" value="SNF2-rel_dom"/>
    <property type="match status" value="1"/>
</dbReference>
<dbReference type="InterPro" id="IPR038718">
    <property type="entry name" value="SNF2-like_sf"/>
</dbReference>
<keyword evidence="3" id="KW-0547">Nucleotide-binding</keyword>
<evidence type="ECO:0000313" key="12">
    <source>
        <dbReference type="EMBL" id="OMJ19522.1"/>
    </source>
</evidence>
<dbReference type="GO" id="GO:0005524">
    <property type="term" value="F:ATP binding"/>
    <property type="evidence" value="ECO:0007669"/>
    <property type="project" value="UniProtKB-KW"/>
</dbReference>
<feature type="domain" description="Helicase C-terminal" evidence="11">
    <location>
        <begin position="589"/>
        <end position="740"/>
    </location>
</feature>
<dbReference type="SUPFAM" id="SSF52540">
    <property type="entry name" value="P-loop containing nucleoside triphosphate hydrolases"/>
    <property type="match status" value="2"/>
</dbReference>
<dbReference type="PROSITE" id="PS51194">
    <property type="entry name" value="HELICASE_CTER"/>
    <property type="match status" value="1"/>
</dbReference>
<dbReference type="SMART" id="SM00487">
    <property type="entry name" value="DEXDc"/>
    <property type="match status" value="1"/>
</dbReference>
<dbReference type="InterPro" id="IPR014001">
    <property type="entry name" value="Helicase_ATP-bd"/>
</dbReference>
<keyword evidence="5 12" id="KW-0347">Helicase</keyword>
<reference evidence="13" key="1">
    <citation type="submission" date="2017-01" db="EMBL/GenBank/DDBJ databases">
        <authorList>
            <person name="Wang Y."/>
            <person name="White M."/>
            <person name="Kvist S."/>
            <person name="Moncalvo J.-M."/>
        </authorList>
    </citation>
    <scope>NUCLEOTIDE SEQUENCE [LARGE SCALE GENOMIC DNA]</scope>
    <source>
        <strain evidence="13">ID-206-W2</strain>
    </source>
</reference>
<protein>
    <submittedName>
        <fullName evidence="12">Lymphocyte-specific helicase</fullName>
    </submittedName>
</protein>
<evidence type="ECO:0000256" key="5">
    <source>
        <dbReference type="ARBA" id="ARBA00022806"/>
    </source>
</evidence>
<dbReference type="PROSITE" id="PS51192">
    <property type="entry name" value="HELICASE_ATP_BIND_1"/>
    <property type="match status" value="1"/>
</dbReference>
<sequence length="843" mass="96553">MLTFSPDSKSKTSHNSSIISKNDDSEFVHTYSVKELKQKAVTEYESKISEKKKVQRLNFLLDKSSIYASFLAQKIEKQNIDKMKKLERSLRKIDKQNTALANNSPIDHQRIKTRRSKKAKTKLSPPSKKSKAQKKLTDFPNNNIDIKVIDLDSNIEEPQNGPEEYHLLENGQPKSIVGTMRPYQIEGMQWLISLYENGLNGILADEMGLGKTLQTIAFITFLRDQQVWGPFLIVCPLSTLGNWVSEFNRFSPSTPVVLYHGLPEERAALRKKHLNQQLSKRFPVVITTYEISMRDSKYLRHFAWKYIVVDEGQRLKNLNCQLIRELKSYQSANRLLLSGTPLQNKLSELWSLLNFLLPDIFDDLTEFQEWFDFDDINEQTGKERIINSEAQDQIISKLHHILRPFLLRRLKTEVESNLPPKREYIISCPMTSSQSNYYTAALSNDIRKFLINKMSGENAQELDPRPDNFTVSGPRNAKKRAAEVIKECTSMLDDLESDNEYDYYQVHKPLPESKPIELDQTPTTNAKKRVANLNLKFRLIQLRKICNHPFIYDFPLIDPTDPESDYLINESLVRESGKLLVLDVLLKRLLDPENIQPTKDKHRILIFSQMTKMLDILAFYLNMRNYEYARIDGGVSHTDRVSQINEFNDVNSKLQLFLLSTRAGGLGINLSTADTVIIIDSDWNPQMDLQAIDRAHRIGQKKPVIVYRFVTSASVEEYILERASNKRKLEKLVIHKKHFKGISSLANSTVSFNKSTNGQNLPNVPKANGSSSIDLGDGAGIIDLAEILSSSAAERIKSDFAEIGERISSYSLDEYIPDDLFISPTDLDAITDRSPASYLNYRD</sequence>
<evidence type="ECO:0000256" key="1">
    <source>
        <dbReference type="ARBA" id="ARBA00004123"/>
    </source>
</evidence>
<keyword evidence="7" id="KW-0175">Coiled coil</keyword>
<dbReference type="GO" id="GO:0005634">
    <property type="term" value="C:nucleus"/>
    <property type="evidence" value="ECO:0007669"/>
    <property type="project" value="UniProtKB-SubCell"/>
</dbReference>
<keyword evidence="4" id="KW-0378">Hydrolase</keyword>
<dbReference type="Pfam" id="PF00271">
    <property type="entry name" value="Helicase_C"/>
    <property type="match status" value="1"/>
</dbReference>
<keyword evidence="8" id="KW-0539">Nucleus</keyword>
<dbReference type="PANTHER" id="PTHR10799">
    <property type="entry name" value="SNF2/RAD54 HELICASE FAMILY"/>
    <property type="match status" value="1"/>
</dbReference>
<dbReference type="Gene3D" id="3.40.50.10810">
    <property type="entry name" value="Tandem AAA-ATPase domain"/>
    <property type="match status" value="1"/>
</dbReference>
<evidence type="ECO:0000256" key="9">
    <source>
        <dbReference type="SAM" id="MobiDB-lite"/>
    </source>
</evidence>
<dbReference type="InterPro" id="IPR049730">
    <property type="entry name" value="SNF2/RAD54-like_C"/>
</dbReference>
<comment type="similarity">
    <text evidence="2">Belongs to the SNF2/RAD54 helicase family.</text>
</comment>
<comment type="subcellular location">
    <subcellularLocation>
        <location evidence="1">Nucleus</location>
    </subcellularLocation>
</comment>
<name>A0A1R1XXV9_9FUNG</name>
<dbReference type="GO" id="GO:0016787">
    <property type="term" value="F:hydrolase activity"/>
    <property type="evidence" value="ECO:0007669"/>
    <property type="project" value="UniProtKB-KW"/>
</dbReference>
<dbReference type="InterPro" id="IPR001650">
    <property type="entry name" value="Helicase_C-like"/>
</dbReference>
<proteinExistence type="inferred from homology"/>
<keyword evidence="13" id="KW-1185">Reference proteome</keyword>
<evidence type="ECO:0000259" key="11">
    <source>
        <dbReference type="PROSITE" id="PS51194"/>
    </source>
</evidence>
<evidence type="ECO:0000256" key="6">
    <source>
        <dbReference type="ARBA" id="ARBA00022840"/>
    </source>
</evidence>
<accession>A0A1R1XXV9</accession>
<feature type="compositionally biased region" description="Polar residues" evidence="9">
    <location>
        <begin position="96"/>
        <end position="106"/>
    </location>
</feature>
<evidence type="ECO:0000259" key="10">
    <source>
        <dbReference type="PROSITE" id="PS51192"/>
    </source>
</evidence>
<dbReference type="EMBL" id="LSSM01002982">
    <property type="protein sequence ID" value="OMJ19522.1"/>
    <property type="molecule type" value="Genomic_DNA"/>
</dbReference>
<evidence type="ECO:0000256" key="4">
    <source>
        <dbReference type="ARBA" id="ARBA00022801"/>
    </source>
</evidence>
<gene>
    <name evidence="12" type="ORF">AYI69_g6593</name>
</gene>
<evidence type="ECO:0000256" key="8">
    <source>
        <dbReference type="ARBA" id="ARBA00023242"/>
    </source>
</evidence>
<evidence type="ECO:0000313" key="13">
    <source>
        <dbReference type="Proteomes" id="UP000187429"/>
    </source>
</evidence>
<feature type="region of interest" description="Disordered" evidence="9">
    <location>
        <begin position="96"/>
        <end position="136"/>
    </location>
</feature>
<evidence type="ECO:0000256" key="2">
    <source>
        <dbReference type="ARBA" id="ARBA00007025"/>
    </source>
</evidence>
<organism evidence="12 13">
    <name type="scientific">Smittium culicis</name>
    <dbReference type="NCBI Taxonomy" id="133412"/>
    <lineage>
        <taxon>Eukaryota</taxon>
        <taxon>Fungi</taxon>
        <taxon>Fungi incertae sedis</taxon>
        <taxon>Zoopagomycota</taxon>
        <taxon>Kickxellomycotina</taxon>
        <taxon>Harpellomycetes</taxon>
        <taxon>Harpellales</taxon>
        <taxon>Legeriomycetaceae</taxon>
        <taxon>Smittium</taxon>
    </lineage>
</organism>
<dbReference type="Proteomes" id="UP000187429">
    <property type="component" value="Unassembled WGS sequence"/>
</dbReference>
<dbReference type="InterPro" id="IPR000330">
    <property type="entry name" value="SNF2_N"/>
</dbReference>
<keyword evidence="6" id="KW-0067">ATP-binding</keyword>